<organism evidence="1 2">
    <name type="scientific">Araneus ventricosus</name>
    <name type="common">Orbweaver spider</name>
    <name type="synonym">Epeira ventricosa</name>
    <dbReference type="NCBI Taxonomy" id="182803"/>
    <lineage>
        <taxon>Eukaryota</taxon>
        <taxon>Metazoa</taxon>
        <taxon>Ecdysozoa</taxon>
        <taxon>Arthropoda</taxon>
        <taxon>Chelicerata</taxon>
        <taxon>Arachnida</taxon>
        <taxon>Araneae</taxon>
        <taxon>Araneomorphae</taxon>
        <taxon>Entelegynae</taxon>
        <taxon>Araneoidea</taxon>
        <taxon>Araneidae</taxon>
        <taxon>Araneus</taxon>
    </lineage>
</organism>
<accession>A0A4Y2W2F8</accession>
<evidence type="ECO:0000313" key="1">
    <source>
        <dbReference type="EMBL" id="GBO30694.1"/>
    </source>
</evidence>
<dbReference type="AlphaFoldDB" id="A0A4Y2W2F8"/>
<keyword evidence="2" id="KW-1185">Reference proteome</keyword>
<reference evidence="1 2" key="1">
    <citation type="journal article" date="2019" name="Sci. Rep.">
        <title>Orb-weaving spider Araneus ventricosus genome elucidates the spidroin gene catalogue.</title>
        <authorList>
            <person name="Kono N."/>
            <person name="Nakamura H."/>
            <person name="Ohtoshi R."/>
            <person name="Moran D.A.P."/>
            <person name="Shinohara A."/>
            <person name="Yoshida Y."/>
            <person name="Fujiwara M."/>
            <person name="Mori M."/>
            <person name="Tomita M."/>
            <person name="Arakawa K."/>
        </authorList>
    </citation>
    <scope>NUCLEOTIDE SEQUENCE [LARGE SCALE GENOMIC DNA]</scope>
</reference>
<dbReference type="EMBL" id="BGPR01053890">
    <property type="protein sequence ID" value="GBO30694.1"/>
    <property type="molecule type" value="Genomic_DNA"/>
</dbReference>
<feature type="non-terminal residue" evidence="1">
    <location>
        <position position="1"/>
    </location>
</feature>
<dbReference type="Proteomes" id="UP000499080">
    <property type="component" value="Unassembled WGS sequence"/>
</dbReference>
<sequence length="102" mass="11906">AEEVAGLLMSFRLVRKLKIEKRLFSEPNVIVLRKDWKAKAIPYSAVVRRSMRSGNSKGKNIYFPSFPKDRGIRKIWICRGTRKDIFNDENAQIFSPQFNESD</sequence>
<evidence type="ECO:0000313" key="2">
    <source>
        <dbReference type="Proteomes" id="UP000499080"/>
    </source>
</evidence>
<name>A0A4Y2W2F8_ARAVE</name>
<protein>
    <submittedName>
        <fullName evidence="1">Uncharacterized protein</fullName>
    </submittedName>
</protein>
<gene>
    <name evidence="1" type="ORF">AVEN_100742_1</name>
</gene>
<comment type="caution">
    <text evidence="1">The sequence shown here is derived from an EMBL/GenBank/DDBJ whole genome shotgun (WGS) entry which is preliminary data.</text>
</comment>
<proteinExistence type="predicted"/>